<protein>
    <submittedName>
        <fullName evidence="1">Uncharacterized protein</fullName>
    </submittedName>
</protein>
<comment type="caution">
    <text evidence="1">The sequence shown here is derived from an EMBL/GenBank/DDBJ whole genome shotgun (WGS) entry which is preliminary data.</text>
</comment>
<dbReference type="SUPFAM" id="SSF49899">
    <property type="entry name" value="Concanavalin A-like lectins/glucanases"/>
    <property type="match status" value="1"/>
</dbReference>
<gene>
    <name evidence="1" type="ORF">LCGC14_1852400</name>
</gene>
<dbReference type="AlphaFoldDB" id="A0A0F9IPI5"/>
<dbReference type="InterPro" id="IPR013320">
    <property type="entry name" value="ConA-like_dom_sf"/>
</dbReference>
<name>A0A0F9IPI5_9ZZZZ</name>
<sequence length="152" mass="16329">MQTLRSTGIVGNWPLNAANVSLPTASDVSRNHNDGTLTNAVLAADGRSMVFAGADYITIPNANKYKFSNAMSAGGWIRKNDLSGLETIVSKYMSGGDEREWFILVEDQKIACSFGDPNDGTFQGTWTSDGNVITATGIFYKAEFTFNAGTVI</sequence>
<accession>A0A0F9IPI5</accession>
<feature type="non-terminal residue" evidence="1">
    <location>
        <position position="152"/>
    </location>
</feature>
<dbReference type="Gene3D" id="2.60.120.200">
    <property type="match status" value="1"/>
</dbReference>
<dbReference type="EMBL" id="LAZR01018622">
    <property type="protein sequence ID" value="KKL95660.1"/>
    <property type="molecule type" value="Genomic_DNA"/>
</dbReference>
<reference evidence="1" key="1">
    <citation type="journal article" date="2015" name="Nature">
        <title>Complex archaea that bridge the gap between prokaryotes and eukaryotes.</title>
        <authorList>
            <person name="Spang A."/>
            <person name="Saw J.H."/>
            <person name="Jorgensen S.L."/>
            <person name="Zaremba-Niedzwiedzka K."/>
            <person name="Martijn J."/>
            <person name="Lind A.E."/>
            <person name="van Eijk R."/>
            <person name="Schleper C."/>
            <person name="Guy L."/>
            <person name="Ettema T.J."/>
        </authorList>
    </citation>
    <scope>NUCLEOTIDE SEQUENCE</scope>
</reference>
<evidence type="ECO:0000313" key="1">
    <source>
        <dbReference type="EMBL" id="KKL95660.1"/>
    </source>
</evidence>
<proteinExistence type="predicted"/>
<organism evidence="1">
    <name type="scientific">marine sediment metagenome</name>
    <dbReference type="NCBI Taxonomy" id="412755"/>
    <lineage>
        <taxon>unclassified sequences</taxon>
        <taxon>metagenomes</taxon>
        <taxon>ecological metagenomes</taxon>
    </lineage>
</organism>